<feature type="transmembrane region" description="Helical" evidence="1">
    <location>
        <begin position="533"/>
        <end position="554"/>
    </location>
</feature>
<name>A0A8H6SDR3_9AGAR</name>
<evidence type="ECO:0000313" key="3">
    <source>
        <dbReference type="Proteomes" id="UP000636479"/>
    </source>
</evidence>
<dbReference type="RefSeq" id="XP_037217239.1">
    <property type="nucleotide sequence ID" value="XM_037365827.1"/>
</dbReference>
<evidence type="ECO:0000256" key="1">
    <source>
        <dbReference type="SAM" id="Phobius"/>
    </source>
</evidence>
<keyword evidence="2" id="KW-0489">Methyltransferase</keyword>
<comment type="caution">
    <text evidence="2">The sequence shown here is derived from an EMBL/GenBank/DDBJ whole genome shotgun (WGS) entry which is preliminary data.</text>
</comment>
<evidence type="ECO:0000313" key="2">
    <source>
        <dbReference type="EMBL" id="KAF7296880.1"/>
    </source>
</evidence>
<dbReference type="EMBL" id="JACAZF010000008">
    <property type="protein sequence ID" value="KAF7296880.1"/>
    <property type="molecule type" value="Genomic_DNA"/>
</dbReference>
<sequence>MFQSQQTQNNSFSSESLAKPDHPVLPQLRTRRILWPLFIVIGQLSLMIFALGLLLIVRAHVQIPMGALAVEFFEINPQLQTYIFTTLATALSLFSSFLFTQAVTHGLIVALTHPLRISTLGFGVRLSKKSLILDMKYKYWALASAAIFLLGLGQTPGWSSLLTPGHITVYVNLTGIELDLNQTSVQLDISKSWDNQLFPIINDINVLPSLLEAGSVSVTASAGHAAIIEFGGFTYSGSTNGVTGINLRRNNTNSLKATLPSIFDVMNTSPFPPSTDLSNAKFVMQQQGVFVNVSCQYYAFEALASRQQISRTGTVFPVPTLNADNVVWRIQNECGNEQGKAIFTDFYNNTWSLVACESGNTFDQPVFNMIIDGQGRYPGDFACSMTTVIGDTIANYTAITDGYTIIADYAGSSLTNIGPMGYAAFNSTKNAFGYAQSADGNIIGDTLRALLSHQGTTSEELNLNEDQLNQFARALEAYLSGVTELTATIVKANLAYNLESQGLLTPDKIRNITGYAMVDTIGWQYKAVSSNIVIIPIFIFGFLTIGIAVVAQYYNNGVLLSHSHFDPNDPWSIMAAAAAGGMEHIFPGVQHRDIEQGLELKIQLGQVEGRDGFVEGNQ</sequence>
<gene>
    <name evidence="2" type="ORF">MIND_00919500</name>
</gene>
<keyword evidence="3" id="KW-1185">Reference proteome</keyword>
<dbReference type="GeneID" id="59348343"/>
<feature type="transmembrane region" description="Helical" evidence="1">
    <location>
        <begin position="105"/>
        <end position="127"/>
    </location>
</feature>
<protein>
    <submittedName>
        <fullName evidence="2">Protein arginine N-methyltransferase</fullName>
    </submittedName>
</protein>
<dbReference type="GO" id="GO:0032259">
    <property type="term" value="P:methylation"/>
    <property type="evidence" value="ECO:0007669"/>
    <property type="project" value="UniProtKB-KW"/>
</dbReference>
<dbReference type="Proteomes" id="UP000636479">
    <property type="component" value="Unassembled WGS sequence"/>
</dbReference>
<proteinExistence type="predicted"/>
<keyword evidence="1" id="KW-1133">Transmembrane helix</keyword>
<dbReference type="AlphaFoldDB" id="A0A8H6SDR3"/>
<keyword evidence="1" id="KW-0812">Transmembrane</keyword>
<reference evidence="2" key="1">
    <citation type="submission" date="2020-05" db="EMBL/GenBank/DDBJ databases">
        <title>Mycena genomes resolve the evolution of fungal bioluminescence.</title>
        <authorList>
            <person name="Tsai I.J."/>
        </authorList>
    </citation>
    <scope>NUCLEOTIDE SEQUENCE</scope>
    <source>
        <strain evidence="2">171206Taipei</strain>
    </source>
</reference>
<accession>A0A8H6SDR3</accession>
<feature type="transmembrane region" description="Helical" evidence="1">
    <location>
        <begin position="79"/>
        <end position="99"/>
    </location>
</feature>
<keyword evidence="2" id="KW-0808">Transferase</keyword>
<feature type="transmembrane region" description="Helical" evidence="1">
    <location>
        <begin position="139"/>
        <end position="158"/>
    </location>
</feature>
<dbReference type="GO" id="GO:0008168">
    <property type="term" value="F:methyltransferase activity"/>
    <property type="evidence" value="ECO:0007669"/>
    <property type="project" value="UniProtKB-KW"/>
</dbReference>
<keyword evidence="1" id="KW-0472">Membrane</keyword>
<feature type="transmembrane region" description="Helical" evidence="1">
    <location>
        <begin position="33"/>
        <end position="58"/>
    </location>
</feature>
<organism evidence="2 3">
    <name type="scientific">Mycena indigotica</name>
    <dbReference type="NCBI Taxonomy" id="2126181"/>
    <lineage>
        <taxon>Eukaryota</taxon>
        <taxon>Fungi</taxon>
        <taxon>Dikarya</taxon>
        <taxon>Basidiomycota</taxon>
        <taxon>Agaricomycotina</taxon>
        <taxon>Agaricomycetes</taxon>
        <taxon>Agaricomycetidae</taxon>
        <taxon>Agaricales</taxon>
        <taxon>Marasmiineae</taxon>
        <taxon>Mycenaceae</taxon>
        <taxon>Mycena</taxon>
    </lineage>
</organism>
<dbReference type="OrthoDB" id="3351168at2759"/>